<gene>
    <name evidence="1" type="ORF">METZ01_LOCUS394811</name>
</gene>
<protein>
    <recommendedName>
        <fullName evidence="2">Outer membrane protein beta-barrel domain-containing protein</fullName>
    </recommendedName>
</protein>
<dbReference type="AlphaFoldDB" id="A0A382V698"/>
<reference evidence="1" key="1">
    <citation type="submission" date="2018-05" db="EMBL/GenBank/DDBJ databases">
        <authorList>
            <person name="Lanie J.A."/>
            <person name="Ng W.-L."/>
            <person name="Kazmierczak K.M."/>
            <person name="Andrzejewski T.M."/>
            <person name="Davidsen T.M."/>
            <person name="Wayne K.J."/>
            <person name="Tettelin H."/>
            <person name="Glass J.I."/>
            <person name="Rusch D."/>
            <person name="Podicherti R."/>
            <person name="Tsui H.-C.T."/>
            <person name="Winkler M.E."/>
        </authorList>
    </citation>
    <scope>NUCLEOTIDE SEQUENCE</scope>
</reference>
<sequence>AQSSDRTQSISFYSGAGIPVLGLNDWYGSTPILGIQYAYRSNDKTDIIFEFHYQKYNHGSIEDRQFQWIIDYNYYSSSKSNAHMIWNDFILKTQKHLNNKQTQIAGKTIVPSFSYGIGFYNYAHRVKGLIYPGQYTQPLDETYLMDPITDRRVAWGGNLGLGGYTSFNETMNLRFGLNYHVAVGYIRAFEDWDLYEVLPLQFFTMELGIVYKF</sequence>
<name>A0A382V698_9ZZZZ</name>
<proteinExistence type="predicted"/>
<evidence type="ECO:0008006" key="2">
    <source>
        <dbReference type="Google" id="ProtNLM"/>
    </source>
</evidence>
<evidence type="ECO:0000313" key="1">
    <source>
        <dbReference type="EMBL" id="SVD41957.1"/>
    </source>
</evidence>
<dbReference type="EMBL" id="UINC01149461">
    <property type="protein sequence ID" value="SVD41957.1"/>
    <property type="molecule type" value="Genomic_DNA"/>
</dbReference>
<feature type="non-terminal residue" evidence="1">
    <location>
        <position position="1"/>
    </location>
</feature>
<accession>A0A382V698</accession>
<organism evidence="1">
    <name type="scientific">marine metagenome</name>
    <dbReference type="NCBI Taxonomy" id="408172"/>
    <lineage>
        <taxon>unclassified sequences</taxon>
        <taxon>metagenomes</taxon>
        <taxon>ecological metagenomes</taxon>
    </lineage>
</organism>